<sequence>MFAGSVVVDVVVVAAVVVVVLGVVDIKILGLRNGPKIFSKIAGYDFQHFRSRPLWIQVPLWQRPMGHQYSNSSCIKSSASRTTSMHSMPSFKGVLRGPHSCRHPICIVFWACSAPLCSSKLEPSLCV</sequence>
<feature type="transmembrane region" description="Helical" evidence="1">
    <location>
        <begin position="6"/>
        <end position="30"/>
    </location>
</feature>
<keyword evidence="1" id="KW-0472">Membrane</keyword>
<evidence type="ECO:0000256" key="1">
    <source>
        <dbReference type="SAM" id="Phobius"/>
    </source>
</evidence>
<name>A0A023FE10_AMBCJ</name>
<protein>
    <submittedName>
        <fullName evidence="2">Putative secreted protein</fullName>
    </submittedName>
</protein>
<dbReference type="EMBL" id="GBBK01005459">
    <property type="protein sequence ID" value="JAC19023.1"/>
    <property type="molecule type" value="mRNA"/>
</dbReference>
<proteinExistence type="evidence at transcript level"/>
<organism evidence="2">
    <name type="scientific">Amblyomma cajennense</name>
    <name type="common">Cayenne tick</name>
    <name type="synonym">Acarus cajennensis</name>
    <dbReference type="NCBI Taxonomy" id="34607"/>
    <lineage>
        <taxon>Eukaryota</taxon>
        <taxon>Metazoa</taxon>
        <taxon>Ecdysozoa</taxon>
        <taxon>Arthropoda</taxon>
        <taxon>Chelicerata</taxon>
        <taxon>Arachnida</taxon>
        <taxon>Acari</taxon>
        <taxon>Parasitiformes</taxon>
        <taxon>Ixodida</taxon>
        <taxon>Ixodoidea</taxon>
        <taxon>Ixodidae</taxon>
        <taxon>Amblyomminae</taxon>
        <taxon>Amblyomma</taxon>
    </lineage>
</organism>
<dbReference type="AlphaFoldDB" id="A0A023FE10"/>
<accession>A0A023FE10</accession>
<keyword evidence="1" id="KW-0812">Transmembrane</keyword>
<reference evidence="2" key="1">
    <citation type="submission" date="2014-03" db="EMBL/GenBank/DDBJ databases">
        <title>The sialotranscriptome of Amblyomma triste, Amblyomma parvum and Amblyomma cajennense ticks, uncovered by 454-based RNA-seq.</title>
        <authorList>
            <person name="Garcia G.R."/>
            <person name="Gardinassi L.G."/>
            <person name="Ribeiro J.M."/>
            <person name="Anatriello E."/>
            <person name="Ferreira B.R."/>
            <person name="Moreira H.N."/>
            <person name="Mafra C."/>
            <person name="Olegario M.M."/>
            <person name="Szabo P.J."/>
            <person name="Miranda-Santos I.K."/>
            <person name="Maruyama S.R."/>
        </authorList>
    </citation>
    <scope>NUCLEOTIDE SEQUENCE</scope>
    <source>
        <strain evidence="2">Uberlandia</strain>
        <tissue evidence="2">Salivary glands</tissue>
    </source>
</reference>
<evidence type="ECO:0000313" key="2">
    <source>
        <dbReference type="EMBL" id="JAC19023.1"/>
    </source>
</evidence>
<keyword evidence="1" id="KW-1133">Transmembrane helix</keyword>